<dbReference type="InterPro" id="IPR002083">
    <property type="entry name" value="MATH/TRAF_dom"/>
</dbReference>
<accession>A0ABR2QEP1</accession>
<protein>
    <recommendedName>
        <fullName evidence="3">MATH domain-containing protein</fullName>
    </recommendedName>
</protein>
<dbReference type="PANTHER" id="PTHR46236:SF35">
    <property type="entry name" value="MATH DOMAIN-CONTAINING PROTEIN"/>
    <property type="match status" value="1"/>
</dbReference>
<sequence length="471" mass="52677">LLPVDIRSEAISNGREGGWLVSETRPKQSSSSAASGGSRQVFQCLNQHHVYNSVSSKSGSNLTKVIWRIEILNAVDGNEEIRKVTWRIENFSSFKNDQRLYSECFTAAGNLWIIIIYPKGYKHNEDHLSVFLRLVDLETLPSGCSKFVQFGFAVIDQIDRTNSIAQVDVHTFNATRSAGGFHLFLALSDLNNPKRGYLVNDAFLVEAYISTDQTNGLISRELILKTDSDKNKTEEADGVKGAIDNQTTTKTEPVEITVPSPTQPSCQIVANEPGERTEEDIKTFFTSLESELSSSVTVFSNEEAKEALAKLDEALNMTPLDFYDSGEFSSLKQAFKILVSFDCSSTTGTIEQKNKLLAMEESLKELADQAMKAVLDKSRNTEKESIRLTITRNLDRNLIRYKEVESEVKQVEQKLSALLAERKGIFRSSKEMRMELEALGQEWAEYEANAKAAEAGWGRMKDFISSIKGRV</sequence>
<dbReference type="CDD" id="cd00121">
    <property type="entry name" value="MATH"/>
    <property type="match status" value="1"/>
</dbReference>
<dbReference type="EMBL" id="JBBPBN010000040">
    <property type="protein sequence ID" value="KAK8999143.1"/>
    <property type="molecule type" value="Genomic_DNA"/>
</dbReference>
<gene>
    <name evidence="4" type="ORF">V6N11_070320</name>
</gene>
<dbReference type="SUPFAM" id="SSF49599">
    <property type="entry name" value="TRAF domain-like"/>
    <property type="match status" value="1"/>
</dbReference>
<organism evidence="4 5">
    <name type="scientific">Hibiscus sabdariffa</name>
    <name type="common">roselle</name>
    <dbReference type="NCBI Taxonomy" id="183260"/>
    <lineage>
        <taxon>Eukaryota</taxon>
        <taxon>Viridiplantae</taxon>
        <taxon>Streptophyta</taxon>
        <taxon>Embryophyta</taxon>
        <taxon>Tracheophyta</taxon>
        <taxon>Spermatophyta</taxon>
        <taxon>Magnoliopsida</taxon>
        <taxon>eudicotyledons</taxon>
        <taxon>Gunneridae</taxon>
        <taxon>Pentapetalae</taxon>
        <taxon>rosids</taxon>
        <taxon>malvids</taxon>
        <taxon>Malvales</taxon>
        <taxon>Malvaceae</taxon>
        <taxon>Malvoideae</taxon>
        <taxon>Hibiscus</taxon>
    </lineage>
</organism>
<evidence type="ECO:0000313" key="5">
    <source>
        <dbReference type="Proteomes" id="UP001396334"/>
    </source>
</evidence>
<evidence type="ECO:0000313" key="4">
    <source>
        <dbReference type="EMBL" id="KAK8999143.1"/>
    </source>
</evidence>
<reference evidence="4 5" key="1">
    <citation type="journal article" date="2024" name="G3 (Bethesda)">
        <title>Genome assembly of Hibiscus sabdariffa L. provides insights into metabolisms of medicinal natural products.</title>
        <authorList>
            <person name="Kim T."/>
        </authorList>
    </citation>
    <scope>NUCLEOTIDE SEQUENCE [LARGE SCALE GENOMIC DNA]</scope>
    <source>
        <strain evidence="4">TK-2024</strain>
        <tissue evidence="4">Old leaves</tissue>
    </source>
</reference>
<keyword evidence="5" id="KW-1185">Reference proteome</keyword>
<evidence type="ECO:0000256" key="1">
    <source>
        <dbReference type="ARBA" id="ARBA00023054"/>
    </source>
</evidence>
<keyword evidence="1 2" id="KW-0175">Coiled coil</keyword>
<name>A0ABR2QEP1_9ROSI</name>
<feature type="coiled-coil region" evidence="2">
    <location>
        <begin position="394"/>
        <end position="421"/>
    </location>
</feature>
<dbReference type="InterPro" id="IPR050804">
    <property type="entry name" value="MCC"/>
</dbReference>
<proteinExistence type="predicted"/>
<dbReference type="PANTHER" id="PTHR46236">
    <property type="entry name" value="TRAF-LIKE SUPERFAMILY PROTEIN"/>
    <property type="match status" value="1"/>
</dbReference>
<comment type="caution">
    <text evidence="4">The sequence shown here is derived from an EMBL/GenBank/DDBJ whole genome shotgun (WGS) entry which is preliminary data.</text>
</comment>
<dbReference type="InterPro" id="IPR008974">
    <property type="entry name" value="TRAF-like"/>
</dbReference>
<evidence type="ECO:0000256" key="2">
    <source>
        <dbReference type="SAM" id="Coils"/>
    </source>
</evidence>
<evidence type="ECO:0000259" key="3">
    <source>
        <dbReference type="PROSITE" id="PS50144"/>
    </source>
</evidence>
<dbReference type="PROSITE" id="PS50144">
    <property type="entry name" value="MATH"/>
    <property type="match status" value="1"/>
</dbReference>
<feature type="non-terminal residue" evidence="4">
    <location>
        <position position="1"/>
    </location>
</feature>
<dbReference type="Proteomes" id="UP001396334">
    <property type="component" value="Unassembled WGS sequence"/>
</dbReference>
<feature type="domain" description="MATH" evidence="3">
    <location>
        <begin position="81"/>
        <end position="209"/>
    </location>
</feature>
<dbReference type="Pfam" id="PF22486">
    <property type="entry name" value="MATH_2"/>
    <property type="match status" value="1"/>
</dbReference>
<dbReference type="Gene3D" id="2.60.210.10">
    <property type="entry name" value="Apoptosis, Tumor Necrosis Factor Receptor Associated Protein 2, Chain A"/>
    <property type="match status" value="1"/>
</dbReference>
<dbReference type="SMART" id="SM00061">
    <property type="entry name" value="MATH"/>
    <property type="match status" value="1"/>
</dbReference>